<protein>
    <submittedName>
        <fullName evidence="1">Uncharacterized protein</fullName>
    </submittedName>
</protein>
<dbReference type="HOGENOM" id="CLU_1697295_0_0_1"/>
<name>E9I0V5_DAPPU</name>
<keyword evidence="2" id="KW-1185">Reference proteome</keyword>
<gene>
    <name evidence="1" type="ORF">DAPPUDRAFT_120291</name>
</gene>
<dbReference type="AlphaFoldDB" id="E9I0V5"/>
<proteinExistence type="predicted"/>
<dbReference type="EMBL" id="GL733636">
    <property type="protein sequence ID" value="EFX62375.1"/>
    <property type="molecule type" value="Genomic_DNA"/>
</dbReference>
<sequence length="155" mass="18004">MAYNKLTQCVICIEGQKKEDDFSCRQIGKRVFNSFQNQEEEEEGEEEKEERNIFTCDSCHFWEARADGFSGVVPMAWTIMHAKEWTARKEAGLTDFNGSLFFPDGDVNIPKFKEQQMPSDDKSEAKKALFKTKKRKTSLILQSRNPLRHWEGQAN</sequence>
<organism evidence="1 2">
    <name type="scientific">Daphnia pulex</name>
    <name type="common">Water flea</name>
    <dbReference type="NCBI Taxonomy" id="6669"/>
    <lineage>
        <taxon>Eukaryota</taxon>
        <taxon>Metazoa</taxon>
        <taxon>Ecdysozoa</taxon>
        <taxon>Arthropoda</taxon>
        <taxon>Crustacea</taxon>
        <taxon>Branchiopoda</taxon>
        <taxon>Diplostraca</taxon>
        <taxon>Cladocera</taxon>
        <taxon>Anomopoda</taxon>
        <taxon>Daphniidae</taxon>
        <taxon>Daphnia</taxon>
    </lineage>
</organism>
<dbReference type="InParanoid" id="E9I0V5"/>
<evidence type="ECO:0000313" key="2">
    <source>
        <dbReference type="Proteomes" id="UP000000305"/>
    </source>
</evidence>
<dbReference type="PhylomeDB" id="E9I0V5"/>
<dbReference type="Proteomes" id="UP000000305">
    <property type="component" value="Unassembled WGS sequence"/>
</dbReference>
<evidence type="ECO:0000313" key="1">
    <source>
        <dbReference type="EMBL" id="EFX62375.1"/>
    </source>
</evidence>
<accession>E9I0V5</accession>
<dbReference type="KEGG" id="dpx:DAPPUDRAFT_120291"/>
<reference evidence="1 2" key="1">
    <citation type="journal article" date="2011" name="Science">
        <title>The ecoresponsive genome of Daphnia pulex.</title>
        <authorList>
            <person name="Colbourne J.K."/>
            <person name="Pfrender M.E."/>
            <person name="Gilbert D."/>
            <person name="Thomas W.K."/>
            <person name="Tucker A."/>
            <person name="Oakley T.H."/>
            <person name="Tokishita S."/>
            <person name="Aerts A."/>
            <person name="Arnold G.J."/>
            <person name="Basu M.K."/>
            <person name="Bauer D.J."/>
            <person name="Caceres C.E."/>
            <person name="Carmel L."/>
            <person name="Casola C."/>
            <person name="Choi J.H."/>
            <person name="Detter J.C."/>
            <person name="Dong Q."/>
            <person name="Dusheyko S."/>
            <person name="Eads B.D."/>
            <person name="Frohlich T."/>
            <person name="Geiler-Samerotte K.A."/>
            <person name="Gerlach D."/>
            <person name="Hatcher P."/>
            <person name="Jogdeo S."/>
            <person name="Krijgsveld J."/>
            <person name="Kriventseva E.V."/>
            <person name="Kultz D."/>
            <person name="Laforsch C."/>
            <person name="Lindquist E."/>
            <person name="Lopez J."/>
            <person name="Manak J.R."/>
            <person name="Muller J."/>
            <person name="Pangilinan J."/>
            <person name="Patwardhan R.P."/>
            <person name="Pitluck S."/>
            <person name="Pritham E.J."/>
            <person name="Rechtsteiner A."/>
            <person name="Rho M."/>
            <person name="Rogozin I.B."/>
            <person name="Sakarya O."/>
            <person name="Salamov A."/>
            <person name="Schaack S."/>
            <person name="Shapiro H."/>
            <person name="Shiga Y."/>
            <person name="Skalitzky C."/>
            <person name="Smith Z."/>
            <person name="Souvorov A."/>
            <person name="Sung W."/>
            <person name="Tang Z."/>
            <person name="Tsuchiya D."/>
            <person name="Tu H."/>
            <person name="Vos H."/>
            <person name="Wang M."/>
            <person name="Wolf Y.I."/>
            <person name="Yamagata H."/>
            <person name="Yamada T."/>
            <person name="Ye Y."/>
            <person name="Shaw J.R."/>
            <person name="Andrews J."/>
            <person name="Crease T.J."/>
            <person name="Tang H."/>
            <person name="Lucas S.M."/>
            <person name="Robertson H.M."/>
            <person name="Bork P."/>
            <person name="Koonin E.V."/>
            <person name="Zdobnov E.M."/>
            <person name="Grigoriev I.V."/>
            <person name="Lynch M."/>
            <person name="Boore J.L."/>
        </authorList>
    </citation>
    <scope>NUCLEOTIDE SEQUENCE [LARGE SCALE GENOMIC DNA]</scope>
</reference>